<evidence type="ECO:0000313" key="2">
    <source>
        <dbReference type="EMBL" id="KKC32562.1"/>
    </source>
</evidence>
<dbReference type="InterPro" id="IPR041698">
    <property type="entry name" value="Methyltransf_25"/>
</dbReference>
<organism evidence="3 5">
    <name type="scientific">Devosia psychrophila</name>
    <dbReference type="NCBI Taxonomy" id="728005"/>
    <lineage>
        <taxon>Bacteria</taxon>
        <taxon>Pseudomonadati</taxon>
        <taxon>Pseudomonadota</taxon>
        <taxon>Alphaproteobacteria</taxon>
        <taxon>Hyphomicrobiales</taxon>
        <taxon>Devosiaceae</taxon>
        <taxon>Devosia</taxon>
    </lineage>
</organism>
<dbReference type="EMBL" id="FOMB01000009">
    <property type="protein sequence ID" value="SFC69277.1"/>
    <property type="molecule type" value="Genomic_DNA"/>
</dbReference>
<keyword evidence="3" id="KW-0489">Methyltransferase</keyword>
<evidence type="ECO:0000313" key="5">
    <source>
        <dbReference type="Proteomes" id="UP000182258"/>
    </source>
</evidence>
<sequence length="205" mass="22500">MADRESHWQGVYTTKAEDNVSWFEESPDLSLALLAEAGLVSQHAVVDVGGGASRLVDALVAVGQQWVSVLDLSQAALNTARSRLLPDASADWIVADVTAWQPERHYDYWHDRAAFHFLTEPADQAAYVEVLKRALQPGGVAIIGTFAPDGPEKCSGLAVARHDSESLSNVMGDDFALIAQRRHDHTTPWGSVQKFQFCTFRQRIG</sequence>
<dbReference type="STRING" id="728005.SAMN04488059_10931"/>
<dbReference type="InterPro" id="IPR029063">
    <property type="entry name" value="SAM-dependent_MTases_sf"/>
</dbReference>
<protein>
    <submittedName>
        <fullName evidence="3">Methyltransferase domain-containing protein</fullName>
    </submittedName>
    <submittedName>
        <fullName evidence="2">SAM-dependent methyltransferase</fullName>
    </submittedName>
</protein>
<keyword evidence="4" id="KW-1185">Reference proteome</keyword>
<dbReference type="OrthoDB" id="9788660at2"/>
<dbReference type="PANTHER" id="PTHR12843:SF5">
    <property type="entry name" value="EEF1A LYSINE METHYLTRANSFERASE 2"/>
    <property type="match status" value="1"/>
</dbReference>
<dbReference type="RefSeq" id="WP_046171508.1">
    <property type="nucleotide sequence ID" value="NZ_FOMB01000009.1"/>
</dbReference>
<gene>
    <name evidence="3" type="ORF">SAMN04488059_10931</name>
    <name evidence="2" type="ORF">WH91_13395</name>
</gene>
<dbReference type="SUPFAM" id="SSF53335">
    <property type="entry name" value="S-adenosyl-L-methionine-dependent methyltransferases"/>
    <property type="match status" value="1"/>
</dbReference>
<evidence type="ECO:0000259" key="1">
    <source>
        <dbReference type="Pfam" id="PF13649"/>
    </source>
</evidence>
<dbReference type="Proteomes" id="UP000033519">
    <property type="component" value="Unassembled WGS sequence"/>
</dbReference>
<accession>A0A0F5PV56</accession>
<dbReference type="PATRIC" id="fig|728005.3.peg.844"/>
<evidence type="ECO:0000313" key="4">
    <source>
        <dbReference type="Proteomes" id="UP000033519"/>
    </source>
</evidence>
<dbReference type="Pfam" id="PF13649">
    <property type="entry name" value="Methyltransf_25"/>
    <property type="match status" value="1"/>
</dbReference>
<name>A0A0F5PV56_9HYPH</name>
<evidence type="ECO:0000313" key="3">
    <source>
        <dbReference type="EMBL" id="SFC69277.1"/>
    </source>
</evidence>
<dbReference type="PANTHER" id="PTHR12843">
    <property type="entry name" value="PROTEIN-LYSINE N-METHYLTRANSFERASE METTL10"/>
    <property type="match status" value="1"/>
</dbReference>
<feature type="domain" description="Methyltransferase" evidence="1">
    <location>
        <begin position="45"/>
        <end position="139"/>
    </location>
</feature>
<reference evidence="3 5" key="2">
    <citation type="submission" date="2016-10" db="EMBL/GenBank/DDBJ databases">
        <authorList>
            <person name="de Groot N.N."/>
        </authorList>
    </citation>
    <scope>NUCLEOTIDE SEQUENCE [LARGE SCALE GENOMIC DNA]</scope>
    <source>
        <strain evidence="3 5">CGMCC 1.10210</strain>
    </source>
</reference>
<dbReference type="Gene3D" id="3.40.50.150">
    <property type="entry name" value="Vaccinia Virus protein VP39"/>
    <property type="match status" value="1"/>
</dbReference>
<reference evidence="2 4" key="1">
    <citation type="submission" date="2015-03" db="EMBL/GenBank/DDBJ databases">
        <authorList>
            <person name="Lepp D."/>
            <person name="Hassan Y.I."/>
            <person name="Li X.-Z."/>
            <person name="Zhou T."/>
        </authorList>
    </citation>
    <scope>NUCLEOTIDE SEQUENCE [LARGE SCALE GENOMIC DNA]</scope>
    <source>
        <strain evidence="2 4">Cr7-05</strain>
    </source>
</reference>
<dbReference type="GO" id="GO:0032259">
    <property type="term" value="P:methylation"/>
    <property type="evidence" value="ECO:0007669"/>
    <property type="project" value="UniProtKB-KW"/>
</dbReference>
<dbReference type="GO" id="GO:0008168">
    <property type="term" value="F:methyltransferase activity"/>
    <property type="evidence" value="ECO:0007669"/>
    <property type="project" value="UniProtKB-KW"/>
</dbReference>
<dbReference type="EMBL" id="LAPV01000131">
    <property type="protein sequence ID" value="KKC32562.1"/>
    <property type="molecule type" value="Genomic_DNA"/>
</dbReference>
<dbReference type="CDD" id="cd02440">
    <property type="entry name" value="AdoMet_MTases"/>
    <property type="match status" value="1"/>
</dbReference>
<dbReference type="AlphaFoldDB" id="A0A0F5PV56"/>
<keyword evidence="3" id="KW-0808">Transferase</keyword>
<proteinExistence type="predicted"/>
<dbReference type="Proteomes" id="UP000182258">
    <property type="component" value="Unassembled WGS sequence"/>
</dbReference>